<dbReference type="RefSeq" id="WP_254084846.1">
    <property type="nucleotide sequence ID" value="NZ_JAHESE010000012.1"/>
</dbReference>
<dbReference type="AlphaFoldDB" id="A0AAP2DXP5"/>
<protein>
    <submittedName>
        <fullName evidence="1">Uncharacterized protein</fullName>
    </submittedName>
</protein>
<evidence type="ECO:0000313" key="1">
    <source>
        <dbReference type="EMBL" id="MBT1709266.1"/>
    </source>
</evidence>
<evidence type="ECO:0000313" key="2">
    <source>
        <dbReference type="Proteomes" id="UP001319080"/>
    </source>
</evidence>
<gene>
    <name evidence="1" type="ORF">KK062_13570</name>
</gene>
<dbReference type="Proteomes" id="UP001319080">
    <property type="component" value="Unassembled WGS sequence"/>
</dbReference>
<keyword evidence="2" id="KW-1185">Reference proteome</keyword>
<proteinExistence type="predicted"/>
<organism evidence="1 2">
    <name type="scientific">Dawidia cretensis</name>
    <dbReference type="NCBI Taxonomy" id="2782350"/>
    <lineage>
        <taxon>Bacteria</taxon>
        <taxon>Pseudomonadati</taxon>
        <taxon>Bacteroidota</taxon>
        <taxon>Cytophagia</taxon>
        <taxon>Cytophagales</taxon>
        <taxon>Chryseotaleaceae</taxon>
        <taxon>Dawidia</taxon>
    </lineage>
</organism>
<name>A0AAP2DXP5_9BACT</name>
<dbReference type="EMBL" id="JAHESE010000012">
    <property type="protein sequence ID" value="MBT1709266.1"/>
    <property type="molecule type" value="Genomic_DNA"/>
</dbReference>
<sequence>MTFQNLHSDIECNCLNGTKEDFGSRYGLKTNKNQIRIVDFESHWEKGKRPESAACEEVCSYKGKSVSLITDANLNEVTQIFKQLFPLSPKYKPFLTIVKFADHTGTVKHTPDFINAHHHDFYKCDNFTFENVSQLDSISLGDV</sequence>
<accession>A0AAP2DXP5</accession>
<reference evidence="1 2" key="1">
    <citation type="submission" date="2021-05" db="EMBL/GenBank/DDBJ databases">
        <title>A Polyphasic approach of four new species of the genus Ohtaekwangia: Ohtaekwangia histidinii sp. nov., Ohtaekwangia cretensis sp. nov., Ohtaekwangia indiensis sp. nov., Ohtaekwangia reichenbachii sp. nov. from diverse environment.</title>
        <authorList>
            <person name="Octaviana S."/>
        </authorList>
    </citation>
    <scope>NUCLEOTIDE SEQUENCE [LARGE SCALE GENOMIC DNA]</scope>
    <source>
        <strain evidence="1 2">PWU5</strain>
    </source>
</reference>
<comment type="caution">
    <text evidence="1">The sequence shown here is derived from an EMBL/GenBank/DDBJ whole genome shotgun (WGS) entry which is preliminary data.</text>
</comment>